<evidence type="ECO:0000256" key="4">
    <source>
        <dbReference type="ARBA" id="ARBA00023098"/>
    </source>
</evidence>
<dbReference type="InterPro" id="IPR029069">
    <property type="entry name" value="HotDog_dom_sf"/>
</dbReference>
<dbReference type="GO" id="GO:0009062">
    <property type="term" value="P:fatty acid catabolic process"/>
    <property type="evidence" value="ECO:0007669"/>
    <property type="project" value="TreeGrafter"/>
</dbReference>
<dbReference type="InterPro" id="IPR025652">
    <property type="entry name" value="TesB_C"/>
</dbReference>
<evidence type="ECO:0000256" key="2">
    <source>
        <dbReference type="ARBA" id="ARBA00011881"/>
    </source>
</evidence>
<evidence type="ECO:0000313" key="11">
    <source>
        <dbReference type="EMBL" id="QQB13412.1"/>
    </source>
</evidence>
<accession>A0A7T3ZXB2</accession>
<dbReference type="PANTHER" id="PTHR11066">
    <property type="entry name" value="ACYL-COA THIOESTERASE"/>
    <property type="match status" value="1"/>
</dbReference>
<evidence type="ECO:0000256" key="5">
    <source>
        <dbReference type="ARBA" id="ARBA00050943"/>
    </source>
</evidence>
<dbReference type="Pfam" id="PF02551">
    <property type="entry name" value="Acyl_CoA_thio"/>
    <property type="match status" value="1"/>
</dbReference>
<feature type="domain" description="Acyl-CoA thioesterase-like N-terminal HotDog" evidence="10">
    <location>
        <begin position="55"/>
        <end position="134"/>
    </location>
</feature>
<sequence>MSDPVLPEAHVSETEPTLAEANVARLHELLELRKVAVDESRRESDHFVGPSQYKPDGRVFGGQVLAQCIVAAAATLPADRLIHSLHGYFLRAGDVAEPIEFGVERLRDGRSFSARRVHAYQKDVPILSLIASFQDEQPGFEHSEPMPTGIPGPEDSPDLRELLAADDSLRVTEWFNRRPFDIRPVEPFGVPGAGDIDTELPEQHVWFRASAHFGDDPVLNAAALAYASDFNLLEPVLRKHDLTWATPGLRVASLDHAMWWHRRVHVDDWMLYVQESPAARGGRGLGYGRIFSRDGELLATVAQEGMVRVKDMP</sequence>
<dbReference type="GO" id="GO:0047617">
    <property type="term" value="F:fatty acyl-CoA hydrolase activity"/>
    <property type="evidence" value="ECO:0007669"/>
    <property type="project" value="UniProtKB-EC"/>
</dbReference>
<dbReference type="CDD" id="cd03445">
    <property type="entry name" value="Thioesterase_II_repeat2"/>
    <property type="match status" value="1"/>
</dbReference>
<feature type="region of interest" description="Disordered" evidence="8">
    <location>
        <begin position="138"/>
        <end position="157"/>
    </location>
</feature>
<dbReference type="GO" id="GO:0006637">
    <property type="term" value="P:acyl-CoA metabolic process"/>
    <property type="evidence" value="ECO:0007669"/>
    <property type="project" value="InterPro"/>
</dbReference>
<dbReference type="AlphaFoldDB" id="A0A7T3ZXB2"/>
<reference evidence="11 12" key="1">
    <citation type="submission" date="2020-12" db="EMBL/GenBank/DDBJ databases">
        <title>FDA dAtabase for Regulatory Grade micrObial Sequences (FDA-ARGOS): Supporting development and validation of Infectious Disease Dx tests.</title>
        <authorList>
            <person name="Sproer C."/>
            <person name="Gronow S."/>
            <person name="Severitt S."/>
            <person name="Schroder I."/>
            <person name="Tallon L."/>
            <person name="Sadzewicz L."/>
            <person name="Zhao X."/>
            <person name="Boylan J."/>
            <person name="Ott S."/>
            <person name="Bowen H."/>
            <person name="Vavikolanu K."/>
            <person name="Mehta A."/>
            <person name="Aluvathingal J."/>
            <person name="Nadendla S."/>
            <person name="Lowell S."/>
            <person name="Myers T."/>
            <person name="Yan Y."/>
            <person name="Sichtig H."/>
        </authorList>
    </citation>
    <scope>NUCLEOTIDE SEQUENCE [LARGE SCALE GENOMIC DNA]</scope>
    <source>
        <strain evidence="11 12">FDAARGOS_990</strain>
    </source>
</reference>
<dbReference type="Proteomes" id="UP000595374">
    <property type="component" value="Chromosome"/>
</dbReference>
<dbReference type="CDD" id="cd03444">
    <property type="entry name" value="Thioesterase_II_repeat1"/>
    <property type="match status" value="1"/>
</dbReference>
<keyword evidence="4" id="KW-0443">Lipid metabolism</keyword>
<evidence type="ECO:0000256" key="8">
    <source>
        <dbReference type="SAM" id="MobiDB-lite"/>
    </source>
</evidence>
<gene>
    <name evidence="11" type="ORF">I6H47_11255</name>
</gene>
<dbReference type="InterPro" id="IPR049449">
    <property type="entry name" value="TesB_ACOT8-like_N"/>
</dbReference>
<evidence type="ECO:0000259" key="10">
    <source>
        <dbReference type="Pfam" id="PF13622"/>
    </source>
</evidence>
<evidence type="ECO:0000256" key="1">
    <source>
        <dbReference type="ARBA" id="ARBA00006538"/>
    </source>
</evidence>
<dbReference type="EMBL" id="CP065989">
    <property type="protein sequence ID" value="QQB13412.1"/>
    <property type="molecule type" value="Genomic_DNA"/>
</dbReference>
<dbReference type="FunFam" id="2.40.160.210:FF:000001">
    <property type="entry name" value="Acyl-CoA thioesterase II"/>
    <property type="match status" value="1"/>
</dbReference>
<evidence type="ECO:0000259" key="9">
    <source>
        <dbReference type="Pfam" id="PF02551"/>
    </source>
</evidence>
<dbReference type="PANTHER" id="PTHR11066:SF34">
    <property type="entry name" value="ACYL-COENZYME A THIOESTERASE 8"/>
    <property type="match status" value="1"/>
</dbReference>
<dbReference type="RefSeq" id="WP_198498610.1">
    <property type="nucleotide sequence ID" value="NZ_CP065989.1"/>
</dbReference>
<proteinExistence type="inferred from homology"/>
<dbReference type="InterPro" id="IPR042171">
    <property type="entry name" value="Acyl-CoA_hotdog"/>
</dbReference>
<evidence type="ECO:0000256" key="3">
    <source>
        <dbReference type="ARBA" id="ARBA00022801"/>
    </source>
</evidence>
<dbReference type="Gene3D" id="2.40.160.210">
    <property type="entry name" value="Acyl-CoA thioesterase, double hotdog domain"/>
    <property type="match status" value="1"/>
</dbReference>
<comment type="similarity">
    <text evidence="1">Belongs to the C/M/P thioester hydrolase family.</text>
</comment>
<comment type="catalytic activity">
    <reaction evidence="5">
        <text>a fatty acyl-CoA + H2O = a fatty acid + CoA + H(+)</text>
        <dbReference type="Rhea" id="RHEA:16781"/>
        <dbReference type="ChEBI" id="CHEBI:15377"/>
        <dbReference type="ChEBI" id="CHEBI:15378"/>
        <dbReference type="ChEBI" id="CHEBI:28868"/>
        <dbReference type="ChEBI" id="CHEBI:57287"/>
        <dbReference type="ChEBI" id="CHEBI:77636"/>
        <dbReference type="EC" id="3.1.2.20"/>
    </reaction>
    <physiologicalReaction direction="left-to-right" evidence="5">
        <dbReference type="Rhea" id="RHEA:16782"/>
    </physiologicalReaction>
</comment>
<evidence type="ECO:0000256" key="7">
    <source>
        <dbReference type="ARBA" id="ARBA00079653"/>
    </source>
</evidence>
<dbReference type="SUPFAM" id="SSF54637">
    <property type="entry name" value="Thioesterase/thiol ester dehydrase-isomerase"/>
    <property type="match status" value="2"/>
</dbReference>
<keyword evidence="3" id="KW-0378">Hydrolase</keyword>
<evidence type="ECO:0000256" key="6">
    <source>
        <dbReference type="ARBA" id="ARBA00071120"/>
    </source>
</evidence>
<evidence type="ECO:0000313" key="12">
    <source>
        <dbReference type="Proteomes" id="UP000595374"/>
    </source>
</evidence>
<name>A0A7T3ZXB2_9MICO</name>
<comment type="subunit">
    <text evidence="2">Homotetramer.</text>
</comment>
<protein>
    <recommendedName>
        <fullName evidence="6">Acyl-CoA thioesterase 2</fullName>
    </recommendedName>
    <alternativeName>
        <fullName evidence="7">Thioesterase II</fullName>
    </alternativeName>
</protein>
<dbReference type="Pfam" id="PF13622">
    <property type="entry name" value="4HBT_3"/>
    <property type="match status" value="1"/>
</dbReference>
<dbReference type="InterPro" id="IPR003703">
    <property type="entry name" value="Acyl_CoA_thio"/>
</dbReference>
<organism evidence="11 12">
    <name type="scientific">Brevibacterium casei</name>
    <dbReference type="NCBI Taxonomy" id="33889"/>
    <lineage>
        <taxon>Bacteria</taxon>
        <taxon>Bacillati</taxon>
        <taxon>Actinomycetota</taxon>
        <taxon>Actinomycetes</taxon>
        <taxon>Micrococcales</taxon>
        <taxon>Brevibacteriaceae</taxon>
        <taxon>Brevibacterium</taxon>
    </lineage>
</organism>
<feature type="domain" description="Acyl-CoA thioesterase 2 C-terminal" evidence="9">
    <location>
        <begin position="199"/>
        <end position="306"/>
    </location>
</feature>